<dbReference type="PANTHER" id="PTHR42776">
    <property type="entry name" value="SERINE PEPTIDASE S9 FAMILY MEMBER"/>
    <property type="match status" value="1"/>
</dbReference>
<evidence type="ECO:0000259" key="2">
    <source>
        <dbReference type="Pfam" id="PF00326"/>
    </source>
</evidence>
<dbReference type="EMBL" id="FMVM01000006">
    <property type="protein sequence ID" value="SCY56202.1"/>
    <property type="molecule type" value="Genomic_DNA"/>
</dbReference>
<dbReference type="Gene3D" id="3.40.50.1820">
    <property type="entry name" value="alpha/beta hydrolase"/>
    <property type="match status" value="1"/>
</dbReference>
<organism evidence="3 4">
    <name type="scientific">Paenibacillus polysaccharolyticus</name>
    <dbReference type="NCBI Taxonomy" id="582692"/>
    <lineage>
        <taxon>Bacteria</taxon>
        <taxon>Bacillati</taxon>
        <taxon>Bacillota</taxon>
        <taxon>Bacilli</taxon>
        <taxon>Bacillales</taxon>
        <taxon>Paenibacillaceae</taxon>
        <taxon>Paenibacillus</taxon>
    </lineage>
</organism>
<reference evidence="4" key="1">
    <citation type="submission" date="2016-10" db="EMBL/GenBank/DDBJ databases">
        <authorList>
            <person name="Varghese N."/>
            <person name="Submissions S."/>
        </authorList>
    </citation>
    <scope>NUCLEOTIDE SEQUENCE [LARGE SCALE GENOMIC DNA]</scope>
    <source>
        <strain evidence="4">BL9</strain>
    </source>
</reference>
<keyword evidence="1" id="KW-0378">Hydrolase</keyword>
<dbReference type="InterPro" id="IPR001375">
    <property type="entry name" value="Peptidase_S9_cat"/>
</dbReference>
<dbReference type="Proteomes" id="UP000198538">
    <property type="component" value="Unassembled WGS sequence"/>
</dbReference>
<dbReference type="GO" id="GO:0006508">
    <property type="term" value="P:proteolysis"/>
    <property type="evidence" value="ECO:0007669"/>
    <property type="project" value="InterPro"/>
</dbReference>
<dbReference type="STRING" id="582692.SAMN05720606_10698"/>
<evidence type="ECO:0000313" key="4">
    <source>
        <dbReference type="Proteomes" id="UP000198538"/>
    </source>
</evidence>
<proteinExistence type="predicted"/>
<dbReference type="AlphaFoldDB" id="A0A1G5GX86"/>
<dbReference type="PANTHER" id="PTHR42776:SF27">
    <property type="entry name" value="DIPEPTIDYL PEPTIDASE FAMILY MEMBER 6"/>
    <property type="match status" value="1"/>
</dbReference>
<gene>
    <name evidence="3" type="ORF">SAMN05720606_10698</name>
</gene>
<accession>A0A1G5GX86</accession>
<dbReference type="GO" id="GO:0004252">
    <property type="term" value="F:serine-type endopeptidase activity"/>
    <property type="evidence" value="ECO:0007669"/>
    <property type="project" value="TreeGrafter"/>
</dbReference>
<sequence length="589" mass="66472">MDNPFLNRMSVNRERTSMVLCYDDQTCEWCELDDAGNVQGVLCFSDHWTERGQTVQYVQFIGTDQVVAIILEKTERWIYVFQKEREHISMIQTLSLKLPFPVMQIARQDAQLLLLFAVRHRSGTVQIGLYDPVKEKAEWVTPELDNPQFVFWAKPEREIGVNVGGVGRVYFYGKDTGSSREIPYQEYAYPVMDKQGDQIAVCIPAGDGFCPGWMSVQENVVQGSLEHSEPFSELIRIQLDVDRQHILCEGIRRGKWQYVQYTLDGKKTFELCDYPGTLTQAVHSRDKQSLIGKFESITTAPVPARYKISESFGDITPISVRHGDALVSNLVQQPETKYKHLRCGNEFIPYMDIHPGGEEQAVIYLHGGPHNCLLDSYSPVIARLCEAGVRVIGLNYPGSSGFGSDYKQRIQNDWGGVDADVIRIIREQVLGSYSAVSLYGVSYGAYLALLAAGRNPELWSAVVACAPFTDLSSLYAGGGAKLRSFLQMEIGGLLQNESVLRDRSPLTYASGLCEVDLQLVHGRNDQLCPVEQTERLYQEILKRKEPVEAADRQLEMHIIDDLQHEVYAERIWAAKAVHFLTRNRVTQPG</sequence>
<feature type="domain" description="Peptidase S9 prolyl oligopeptidase catalytic" evidence="2">
    <location>
        <begin position="380"/>
        <end position="582"/>
    </location>
</feature>
<dbReference type="Pfam" id="PF00326">
    <property type="entry name" value="Peptidase_S9"/>
    <property type="match status" value="1"/>
</dbReference>
<dbReference type="SUPFAM" id="SSF53474">
    <property type="entry name" value="alpha/beta-Hydrolases"/>
    <property type="match status" value="1"/>
</dbReference>
<dbReference type="RefSeq" id="WP_090918668.1">
    <property type="nucleotide sequence ID" value="NZ_FMVM01000006.1"/>
</dbReference>
<keyword evidence="4" id="KW-1185">Reference proteome</keyword>
<dbReference type="InterPro" id="IPR029058">
    <property type="entry name" value="AB_hydrolase_fold"/>
</dbReference>
<evidence type="ECO:0000256" key="1">
    <source>
        <dbReference type="ARBA" id="ARBA00022801"/>
    </source>
</evidence>
<evidence type="ECO:0000313" key="3">
    <source>
        <dbReference type="EMBL" id="SCY56202.1"/>
    </source>
</evidence>
<protein>
    <submittedName>
        <fullName evidence="3">Prolyl oligopeptidase family protein</fullName>
    </submittedName>
</protein>
<name>A0A1G5GX86_9BACL</name>